<evidence type="ECO:0000313" key="2">
    <source>
        <dbReference type="EMBL" id="KAL0263890.1"/>
    </source>
</evidence>
<name>A0AAW2H6B0_9NEOP</name>
<accession>A0AAW2H6B0</accession>
<feature type="compositionally biased region" description="Basic and acidic residues" evidence="1">
    <location>
        <begin position="94"/>
        <end position="106"/>
    </location>
</feature>
<feature type="region of interest" description="Disordered" evidence="1">
    <location>
        <begin position="230"/>
        <end position="272"/>
    </location>
</feature>
<comment type="caution">
    <text evidence="2">The sequence shown here is derived from an EMBL/GenBank/DDBJ whole genome shotgun (WGS) entry which is preliminary data.</text>
</comment>
<dbReference type="EMBL" id="JARGDH010000086">
    <property type="protein sequence ID" value="KAL0263890.1"/>
    <property type="molecule type" value="Genomic_DNA"/>
</dbReference>
<gene>
    <name evidence="2" type="ORF">PYX00_010961</name>
</gene>
<evidence type="ECO:0000256" key="1">
    <source>
        <dbReference type="SAM" id="MobiDB-lite"/>
    </source>
</evidence>
<feature type="compositionally biased region" description="Basic and acidic residues" evidence="1">
    <location>
        <begin position="230"/>
        <end position="249"/>
    </location>
</feature>
<sequence length="307" mass="33792">MAPMQCLVLHAAYRISLRFTDERGEVVGMEEYSQGYRVFGVSEYMKKAMEWMERDGKDYIEAEGDADRHTRQDSAVLGASIETERVPGTRQRKARDVCGDQRREGDAVQQGVPSQTPCVWVSREGDSVHSREEGGKRGARHTPGRGCAEPAGDCHGCDGRVQDRRKHSVQAARRHMRGKRGEEEGQARETGDCVHRCGLGSSAWTPQGVEGRSDGAGCFLLQTAERCEMAHGRGNEGTEDVNQRDRSWDDISMPSGTAEPPGRSDGDWSTIGGMGAHRAQNILCCHIGPKSKSRYLGRLQGCEITRG</sequence>
<feature type="compositionally biased region" description="Basic and acidic residues" evidence="1">
    <location>
        <begin position="123"/>
        <end position="136"/>
    </location>
</feature>
<organism evidence="2">
    <name type="scientific">Menopon gallinae</name>
    <name type="common">poultry shaft louse</name>
    <dbReference type="NCBI Taxonomy" id="328185"/>
    <lineage>
        <taxon>Eukaryota</taxon>
        <taxon>Metazoa</taxon>
        <taxon>Ecdysozoa</taxon>
        <taxon>Arthropoda</taxon>
        <taxon>Hexapoda</taxon>
        <taxon>Insecta</taxon>
        <taxon>Pterygota</taxon>
        <taxon>Neoptera</taxon>
        <taxon>Paraneoptera</taxon>
        <taxon>Psocodea</taxon>
        <taxon>Troctomorpha</taxon>
        <taxon>Phthiraptera</taxon>
        <taxon>Amblycera</taxon>
        <taxon>Menoponidae</taxon>
        <taxon>Menopon</taxon>
    </lineage>
</organism>
<proteinExistence type="predicted"/>
<reference evidence="2" key="1">
    <citation type="journal article" date="2024" name="Gigascience">
        <title>Chromosome-level genome of the poultry shaft louse Menopon gallinae provides insight into the host-switching and adaptive evolution of parasitic lice.</title>
        <authorList>
            <person name="Xu Y."/>
            <person name="Ma L."/>
            <person name="Liu S."/>
            <person name="Liang Y."/>
            <person name="Liu Q."/>
            <person name="He Z."/>
            <person name="Tian L."/>
            <person name="Duan Y."/>
            <person name="Cai W."/>
            <person name="Li H."/>
            <person name="Song F."/>
        </authorList>
    </citation>
    <scope>NUCLEOTIDE SEQUENCE</scope>
    <source>
        <strain evidence="2">Cailab_2023a</strain>
    </source>
</reference>
<protein>
    <submittedName>
        <fullName evidence="2">Uncharacterized protein</fullName>
    </submittedName>
</protein>
<feature type="region of interest" description="Disordered" evidence="1">
    <location>
        <begin position="87"/>
        <end position="145"/>
    </location>
</feature>
<dbReference type="AlphaFoldDB" id="A0AAW2H6B0"/>